<gene>
    <name evidence="9" type="ORF">QNA12_15515</name>
</gene>
<feature type="transmembrane region" description="Helical" evidence="6">
    <location>
        <begin position="186"/>
        <end position="207"/>
    </location>
</feature>
<comment type="similarity">
    <text evidence="3">Belongs to the methyl-accepting chemotaxis (MCP) protein family.</text>
</comment>
<feature type="domain" description="Methyl-accepting transducer" evidence="7">
    <location>
        <begin position="265"/>
        <end position="494"/>
    </location>
</feature>
<dbReference type="SUPFAM" id="SSF58104">
    <property type="entry name" value="Methyl-accepting chemotaxis protein (MCP) signaling domain"/>
    <property type="match status" value="1"/>
</dbReference>
<keyword evidence="6" id="KW-0812">Transmembrane</keyword>
<evidence type="ECO:0000256" key="3">
    <source>
        <dbReference type="ARBA" id="ARBA00029447"/>
    </source>
</evidence>
<dbReference type="Pfam" id="PF00672">
    <property type="entry name" value="HAMP"/>
    <property type="match status" value="1"/>
</dbReference>
<keyword evidence="5" id="KW-0175">Coiled coil</keyword>
<dbReference type="Gene3D" id="1.10.287.950">
    <property type="entry name" value="Methyl-accepting chemotaxis protein"/>
    <property type="match status" value="1"/>
</dbReference>
<dbReference type="PRINTS" id="PR00260">
    <property type="entry name" value="CHEMTRNSDUCR"/>
</dbReference>
<feature type="domain" description="HAMP" evidence="8">
    <location>
        <begin position="208"/>
        <end position="260"/>
    </location>
</feature>
<feature type="transmembrane region" description="Helical" evidence="6">
    <location>
        <begin position="12"/>
        <end position="29"/>
    </location>
</feature>
<dbReference type="InterPro" id="IPR003660">
    <property type="entry name" value="HAMP_dom"/>
</dbReference>
<name>A0ABZ2G9M2_9GAMM</name>
<evidence type="ECO:0000259" key="8">
    <source>
        <dbReference type="PROSITE" id="PS50885"/>
    </source>
</evidence>
<dbReference type="InterPro" id="IPR051310">
    <property type="entry name" value="MCP_chemotaxis"/>
</dbReference>
<dbReference type="EMBL" id="CP125967">
    <property type="protein sequence ID" value="WWO37915.1"/>
    <property type="molecule type" value="Genomic_DNA"/>
</dbReference>
<dbReference type="InterPro" id="IPR004090">
    <property type="entry name" value="Chemotax_Me-accpt_rcpt"/>
</dbReference>
<accession>A0ABZ2G9M2</accession>
<evidence type="ECO:0000313" key="9">
    <source>
        <dbReference type="EMBL" id="WWO37915.1"/>
    </source>
</evidence>
<feature type="coiled-coil region" evidence="5">
    <location>
        <begin position="284"/>
        <end position="342"/>
    </location>
</feature>
<dbReference type="InterPro" id="IPR004089">
    <property type="entry name" value="MCPsignal_dom"/>
</dbReference>
<dbReference type="InterPro" id="IPR024478">
    <property type="entry name" value="HlyB_4HB_MCP"/>
</dbReference>
<keyword evidence="2 4" id="KW-0807">Transducer</keyword>
<dbReference type="Pfam" id="PF12729">
    <property type="entry name" value="4HB_MCP_1"/>
    <property type="match status" value="1"/>
</dbReference>
<dbReference type="RefSeq" id="WP_264498031.1">
    <property type="nucleotide sequence ID" value="NZ_CP109947.1"/>
</dbReference>
<keyword evidence="10" id="KW-1185">Reference proteome</keyword>
<evidence type="ECO:0000256" key="4">
    <source>
        <dbReference type="PROSITE-ProRule" id="PRU00284"/>
    </source>
</evidence>
<dbReference type="Proteomes" id="UP001379444">
    <property type="component" value="Chromosome"/>
</dbReference>
<dbReference type="CDD" id="cd06225">
    <property type="entry name" value="HAMP"/>
    <property type="match status" value="1"/>
</dbReference>
<dbReference type="PANTHER" id="PTHR43531">
    <property type="entry name" value="PROTEIN ICFG"/>
    <property type="match status" value="1"/>
</dbReference>
<protein>
    <submittedName>
        <fullName evidence="9">Methyl-accepting chemotaxis protein</fullName>
    </submittedName>
</protein>
<dbReference type="PANTHER" id="PTHR43531:SF5">
    <property type="entry name" value="METHYL-ACCEPTING CHEMOTAXIS PROTEIN III"/>
    <property type="match status" value="1"/>
</dbReference>
<keyword evidence="6" id="KW-1133">Transmembrane helix</keyword>
<keyword evidence="1" id="KW-0145">Chemotaxis</keyword>
<evidence type="ECO:0000313" key="10">
    <source>
        <dbReference type="Proteomes" id="UP001379444"/>
    </source>
</evidence>
<dbReference type="CDD" id="cd11386">
    <property type="entry name" value="MCP_signal"/>
    <property type="match status" value="1"/>
</dbReference>
<dbReference type="SMART" id="SM00304">
    <property type="entry name" value="HAMP"/>
    <property type="match status" value="1"/>
</dbReference>
<evidence type="ECO:0000256" key="6">
    <source>
        <dbReference type="SAM" id="Phobius"/>
    </source>
</evidence>
<dbReference type="SMART" id="SM00283">
    <property type="entry name" value="MA"/>
    <property type="match status" value="1"/>
</dbReference>
<evidence type="ECO:0000256" key="5">
    <source>
        <dbReference type="SAM" id="Coils"/>
    </source>
</evidence>
<evidence type="ECO:0000259" key="7">
    <source>
        <dbReference type="PROSITE" id="PS50111"/>
    </source>
</evidence>
<dbReference type="Pfam" id="PF00015">
    <property type="entry name" value="MCPsignal"/>
    <property type="match status" value="1"/>
</dbReference>
<organism evidence="9 10">
    <name type="scientific">Pectobacterium cacticida</name>
    <dbReference type="NCBI Taxonomy" id="69221"/>
    <lineage>
        <taxon>Bacteria</taxon>
        <taxon>Pseudomonadati</taxon>
        <taxon>Pseudomonadota</taxon>
        <taxon>Gammaproteobacteria</taxon>
        <taxon>Enterobacterales</taxon>
        <taxon>Pectobacteriaceae</taxon>
        <taxon>Pectobacterium</taxon>
    </lineage>
</organism>
<reference evidence="9 10" key="1">
    <citation type="journal article" date="2024" name="Front. Plant Sci.">
        <title>Comprehensive phenomic and genomic studies of the species, Pectobacterium cacticida and proposal for reclassification as Alcorniella cacticida comb. nov.</title>
        <authorList>
            <person name="Jonca J."/>
            <person name="Pirhonen M."/>
            <person name="Waleron M.M."/>
            <person name="Gawor J."/>
            <person name="Mrozik A."/>
            <person name="Smoktunowicz M."/>
            <person name="Waleron K."/>
            <person name="Waleron M."/>
        </authorList>
    </citation>
    <scope>NUCLEOTIDE SEQUENCE [LARGE SCALE GENOMIC DNA]</scope>
    <source>
        <strain evidence="9 10">DPMP6</strain>
    </source>
</reference>
<evidence type="ECO:0000256" key="2">
    <source>
        <dbReference type="ARBA" id="ARBA00023224"/>
    </source>
</evidence>
<evidence type="ECO:0000256" key="1">
    <source>
        <dbReference type="ARBA" id="ARBA00022500"/>
    </source>
</evidence>
<proteinExistence type="inferred from homology"/>
<sequence>MRIRTKLNTGFSSGMLLVIIVGIISTINLSSFNHQIEKIVQTLYPTTAYANAAISEINNVFVEQSALFIYEKQEDIDTTIETIKKHRGNLAEKLSQLQHLVANDSELNNKLAELKKAYQAFSQSSDRLLQDAKVGNEARLRDQALNVTWPLGAKLKSLAEQFISESNNRMIQSENGVHDKYNSAKLLLLSIIVAGGILSFIISHLVIRSIIPPLTQALHQAQHVAKGNLTHSLQSTTKDEAGILLNELNNMTANLRRIVSQVRDCAGAISTATSQLSAGNSDLSARTEHQASALEETVASMEQLTATLKNTADNTHRADILASEAEKDMLNSTKTMKQATEKMRAISDASRRMVDIIGTIDGIAFQTNILALNAAVEAARAGEQGRGFAVVASEVRSLAQRSALAAKEIKALIDDSVNKIHEGMEMVETAESSIGSLVKNAASVGQIMNEIARASQEQSEGINQVNIAVGQIDHATQQNVSLVEQSAAATQSLQDLAQQLSASVATFVLADTASAPHPLNAPQPLLAGLPPATSQHGS</sequence>
<keyword evidence="6" id="KW-0472">Membrane</keyword>
<dbReference type="PROSITE" id="PS50111">
    <property type="entry name" value="CHEMOTAXIS_TRANSDUC_2"/>
    <property type="match status" value="1"/>
</dbReference>
<dbReference type="PROSITE" id="PS50885">
    <property type="entry name" value="HAMP"/>
    <property type="match status" value="1"/>
</dbReference>